<dbReference type="CDD" id="cd06223">
    <property type="entry name" value="PRTases_typeI"/>
    <property type="match status" value="1"/>
</dbReference>
<evidence type="ECO:0000256" key="2">
    <source>
        <dbReference type="ARBA" id="ARBA00002049"/>
    </source>
</evidence>
<dbReference type="GO" id="GO:0000287">
    <property type="term" value="F:magnesium ion binding"/>
    <property type="evidence" value="ECO:0007669"/>
    <property type="project" value="TreeGrafter"/>
</dbReference>
<dbReference type="PANTHER" id="PTHR43340">
    <property type="entry name" value="HYPOXANTHINE-GUANINE PHOSPHORIBOSYLTRANSFERASE"/>
    <property type="match status" value="1"/>
</dbReference>
<keyword evidence="10 16" id="KW-0479">Metal-binding</keyword>
<reference evidence="18" key="1">
    <citation type="submission" date="2020-10" db="EMBL/GenBank/DDBJ databases">
        <authorList>
            <person name="Gilroy R."/>
        </authorList>
    </citation>
    <scope>NUCLEOTIDE SEQUENCE</scope>
    <source>
        <strain evidence="18">ChiSxjej2B14-6234</strain>
    </source>
</reference>
<evidence type="ECO:0000256" key="5">
    <source>
        <dbReference type="ARBA" id="ARBA00004676"/>
    </source>
</evidence>
<dbReference type="Proteomes" id="UP000886887">
    <property type="component" value="Unassembled WGS sequence"/>
</dbReference>
<comment type="cofactor">
    <cofactor evidence="1 16">
        <name>Mg(2+)</name>
        <dbReference type="ChEBI" id="CHEBI:18420"/>
    </cofactor>
</comment>
<dbReference type="Gene3D" id="3.40.50.2020">
    <property type="match status" value="1"/>
</dbReference>
<reference evidence="18" key="2">
    <citation type="journal article" date="2021" name="PeerJ">
        <title>Extensive microbial diversity within the chicken gut microbiome revealed by metagenomics and culture.</title>
        <authorList>
            <person name="Gilroy R."/>
            <person name="Ravi A."/>
            <person name="Getino M."/>
            <person name="Pursley I."/>
            <person name="Horton D.L."/>
            <person name="Alikhan N.F."/>
            <person name="Baker D."/>
            <person name="Gharbi K."/>
            <person name="Hall N."/>
            <person name="Watson M."/>
            <person name="Adriaenssens E.M."/>
            <person name="Foster-Nyarko E."/>
            <person name="Jarju S."/>
            <person name="Secka A."/>
            <person name="Antonio M."/>
            <person name="Oren A."/>
            <person name="Chaudhuri R.R."/>
            <person name="La Ragione R."/>
            <person name="Hildebrand F."/>
            <person name="Pallen M.J."/>
        </authorList>
    </citation>
    <scope>NUCLEOTIDE SEQUENCE</scope>
    <source>
        <strain evidence="18">ChiSxjej2B14-6234</strain>
    </source>
</reference>
<dbReference type="GO" id="GO:0046100">
    <property type="term" value="P:hypoxanthine metabolic process"/>
    <property type="evidence" value="ECO:0007669"/>
    <property type="project" value="TreeGrafter"/>
</dbReference>
<dbReference type="InterPro" id="IPR029057">
    <property type="entry name" value="PRTase-like"/>
</dbReference>
<keyword evidence="12 16" id="KW-0547">Nucleotide-binding</keyword>
<dbReference type="GO" id="GO:0000166">
    <property type="term" value="F:nucleotide binding"/>
    <property type="evidence" value="ECO:0007669"/>
    <property type="project" value="UniProtKB-KW"/>
</dbReference>
<evidence type="ECO:0000256" key="13">
    <source>
        <dbReference type="ARBA" id="ARBA00022842"/>
    </source>
</evidence>
<keyword evidence="7 16" id="KW-0963">Cytoplasm</keyword>
<dbReference type="Pfam" id="PF00156">
    <property type="entry name" value="Pribosyltran"/>
    <property type="match status" value="1"/>
</dbReference>
<accession>A0A9D0Z8R7</accession>
<organism evidence="18 19">
    <name type="scientific">Candidatus Onthenecus intestinigallinarum</name>
    <dbReference type="NCBI Taxonomy" id="2840875"/>
    <lineage>
        <taxon>Bacteria</taxon>
        <taxon>Bacillati</taxon>
        <taxon>Bacillota</taxon>
        <taxon>Clostridia</taxon>
        <taxon>Eubacteriales</taxon>
        <taxon>Candidatus Onthenecus</taxon>
    </lineage>
</organism>
<dbReference type="InterPro" id="IPR050408">
    <property type="entry name" value="HGPRT"/>
</dbReference>
<dbReference type="NCBIfam" id="TIGR01203">
    <property type="entry name" value="HGPRTase"/>
    <property type="match status" value="1"/>
</dbReference>
<dbReference type="EC" id="2.4.2.8" evidence="16"/>
<dbReference type="GO" id="GO:0032264">
    <property type="term" value="P:IMP salvage"/>
    <property type="evidence" value="ECO:0007669"/>
    <property type="project" value="TreeGrafter"/>
</dbReference>
<dbReference type="InterPro" id="IPR005904">
    <property type="entry name" value="Hxn_phspho_trans"/>
</dbReference>
<keyword evidence="9 16" id="KW-0808">Transferase</keyword>
<protein>
    <recommendedName>
        <fullName evidence="16">Hypoxanthine phosphoribosyltransferase</fullName>
        <ecNumber evidence="16">2.4.2.8</ecNumber>
    </recommendedName>
</protein>
<dbReference type="GO" id="GO:0052657">
    <property type="term" value="F:guanine phosphoribosyltransferase activity"/>
    <property type="evidence" value="ECO:0007669"/>
    <property type="project" value="UniProtKB-ARBA"/>
</dbReference>
<dbReference type="GO" id="GO:0004422">
    <property type="term" value="F:hypoxanthine phosphoribosyltransferase activity"/>
    <property type="evidence" value="ECO:0007669"/>
    <property type="project" value="InterPro"/>
</dbReference>
<evidence type="ECO:0000259" key="17">
    <source>
        <dbReference type="Pfam" id="PF00156"/>
    </source>
</evidence>
<dbReference type="SUPFAM" id="SSF53271">
    <property type="entry name" value="PRTase-like"/>
    <property type="match status" value="1"/>
</dbReference>
<evidence type="ECO:0000256" key="16">
    <source>
        <dbReference type="RuleBase" id="RU364099"/>
    </source>
</evidence>
<dbReference type="GO" id="GO:0032263">
    <property type="term" value="P:GMP salvage"/>
    <property type="evidence" value="ECO:0007669"/>
    <property type="project" value="TreeGrafter"/>
</dbReference>
<feature type="domain" description="Phosphoribosyltransferase" evidence="17">
    <location>
        <begin position="11"/>
        <end position="162"/>
    </location>
</feature>
<comment type="catalytic activity">
    <reaction evidence="15">
        <text>IMP + diphosphate = hypoxanthine + 5-phospho-alpha-D-ribose 1-diphosphate</text>
        <dbReference type="Rhea" id="RHEA:17973"/>
        <dbReference type="ChEBI" id="CHEBI:17368"/>
        <dbReference type="ChEBI" id="CHEBI:33019"/>
        <dbReference type="ChEBI" id="CHEBI:58017"/>
        <dbReference type="ChEBI" id="CHEBI:58053"/>
        <dbReference type="EC" id="2.4.2.8"/>
    </reaction>
    <physiologicalReaction direction="right-to-left" evidence="15">
        <dbReference type="Rhea" id="RHEA:17975"/>
    </physiologicalReaction>
</comment>
<evidence type="ECO:0000256" key="4">
    <source>
        <dbReference type="ARBA" id="ARBA00004669"/>
    </source>
</evidence>
<evidence type="ECO:0000256" key="11">
    <source>
        <dbReference type="ARBA" id="ARBA00022726"/>
    </source>
</evidence>
<comment type="subcellular location">
    <subcellularLocation>
        <location evidence="3 16">Cytoplasm</location>
    </subcellularLocation>
</comment>
<evidence type="ECO:0000256" key="7">
    <source>
        <dbReference type="ARBA" id="ARBA00022490"/>
    </source>
</evidence>
<evidence type="ECO:0000256" key="10">
    <source>
        <dbReference type="ARBA" id="ARBA00022723"/>
    </source>
</evidence>
<comment type="pathway">
    <text evidence="4 16">Purine metabolism; IMP biosynthesis via salvage pathway; IMP from hypoxanthine: step 1/1.</text>
</comment>
<evidence type="ECO:0000256" key="8">
    <source>
        <dbReference type="ARBA" id="ARBA00022676"/>
    </source>
</evidence>
<comment type="caution">
    <text evidence="18">The sequence shown here is derived from an EMBL/GenBank/DDBJ whole genome shotgun (WGS) entry which is preliminary data.</text>
</comment>
<keyword evidence="8 16" id="KW-0328">Glycosyltransferase</keyword>
<evidence type="ECO:0000256" key="12">
    <source>
        <dbReference type="ARBA" id="ARBA00022741"/>
    </source>
</evidence>
<dbReference type="AlphaFoldDB" id="A0A9D0Z8R7"/>
<evidence type="ECO:0000256" key="3">
    <source>
        <dbReference type="ARBA" id="ARBA00004496"/>
    </source>
</evidence>
<dbReference type="PANTHER" id="PTHR43340:SF1">
    <property type="entry name" value="HYPOXANTHINE PHOSPHORIBOSYLTRANSFERASE"/>
    <property type="match status" value="1"/>
</dbReference>
<evidence type="ECO:0000256" key="6">
    <source>
        <dbReference type="ARBA" id="ARBA00008391"/>
    </source>
</evidence>
<dbReference type="EMBL" id="DVFJ01000006">
    <property type="protein sequence ID" value="HIQ71063.1"/>
    <property type="molecule type" value="Genomic_DNA"/>
</dbReference>
<keyword evidence="11 16" id="KW-0660">Purine salvage</keyword>
<sequence>MYRDLKDELLLTKEQIAKRVREMGAQITRDYRAEQAGLVLVCILKGAVIFFADLIREIDLPVQTDFMAISSYGSATKSSGVVRILKDLDKDIVGKHVLVVEDIIDSGLTLSFLRENLLSRGAASLKICTLLDKPDRRKVDLHVDYAGFQIPDEFVVGYGLDYAEIYRNLPDIGVLRPEIYEK</sequence>
<name>A0A9D0Z8R7_9FIRM</name>
<comment type="catalytic activity">
    <reaction evidence="14">
        <text>GMP + diphosphate = guanine + 5-phospho-alpha-D-ribose 1-diphosphate</text>
        <dbReference type="Rhea" id="RHEA:25424"/>
        <dbReference type="ChEBI" id="CHEBI:16235"/>
        <dbReference type="ChEBI" id="CHEBI:33019"/>
        <dbReference type="ChEBI" id="CHEBI:58017"/>
        <dbReference type="ChEBI" id="CHEBI:58115"/>
        <dbReference type="EC" id="2.4.2.8"/>
    </reaction>
    <physiologicalReaction direction="right-to-left" evidence="14">
        <dbReference type="Rhea" id="RHEA:25426"/>
    </physiologicalReaction>
</comment>
<evidence type="ECO:0000256" key="9">
    <source>
        <dbReference type="ARBA" id="ARBA00022679"/>
    </source>
</evidence>
<keyword evidence="13 16" id="KW-0460">Magnesium</keyword>
<proteinExistence type="inferred from homology"/>
<evidence type="ECO:0000256" key="14">
    <source>
        <dbReference type="ARBA" id="ARBA00048811"/>
    </source>
</evidence>
<evidence type="ECO:0000256" key="1">
    <source>
        <dbReference type="ARBA" id="ARBA00001946"/>
    </source>
</evidence>
<evidence type="ECO:0000313" key="19">
    <source>
        <dbReference type="Proteomes" id="UP000886887"/>
    </source>
</evidence>
<dbReference type="FunFam" id="3.40.50.2020:FF:000006">
    <property type="entry name" value="Hypoxanthine phosphoribosyltransferase"/>
    <property type="match status" value="1"/>
</dbReference>
<dbReference type="GO" id="GO:0006178">
    <property type="term" value="P:guanine salvage"/>
    <property type="evidence" value="ECO:0007669"/>
    <property type="project" value="TreeGrafter"/>
</dbReference>
<comment type="function">
    <text evidence="2">Purine salvage pathway enzyme that catalyzes the transfer of the ribosyl-5-phosphate group from 5-phospho-alpha-D-ribose 1-diphosphate (PRPP) to the N9 position of the 6-oxopurines hypoxanthine and guanine to form the corresponding ribonucleotides IMP (inosine 5'-monophosphate) and GMP (guanosine 5'-monophosphate), with the release of PPi.</text>
</comment>
<evidence type="ECO:0000313" key="18">
    <source>
        <dbReference type="EMBL" id="HIQ71063.1"/>
    </source>
</evidence>
<dbReference type="InterPro" id="IPR000836">
    <property type="entry name" value="PRTase_dom"/>
</dbReference>
<gene>
    <name evidence="18" type="primary">hpt</name>
    <name evidence="18" type="ORF">IAB73_02480</name>
</gene>
<dbReference type="GO" id="GO:0006166">
    <property type="term" value="P:purine ribonucleoside salvage"/>
    <property type="evidence" value="ECO:0007669"/>
    <property type="project" value="UniProtKB-KW"/>
</dbReference>
<comment type="similarity">
    <text evidence="6 16">Belongs to the purine/pyrimidine phosphoribosyltransferase family.</text>
</comment>
<dbReference type="GO" id="GO:0005829">
    <property type="term" value="C:cytosol"/>
    <property type="evidence" value="ECO:0007669"/>
    <property type="project" value="TreeGrafter"/>
</dbReference>
<evidence type="ECO:0000256" key="15">
    <source>
        <dbReference type="ARBA" id="ARBA00049402"/>
    </source>
</evidence>
<comment type="pathway">
    <text evidence="5">Purine metabolism; GMP biosynthesis via salvage pathway; GMP from guanine: step 1/1.</text>
</comment>